<reference evidence="2" key="3">
    <citation type="submission" date="2025-09" db="UniProtKB">
        <authorList>
            <consortium name="Ensembl"/>
        </authorList>
    </citation>
    <scope>IDENTIFICATION</scope>
    <source>
        <strain evidence="2">17573</strain>
    </source>
</reference>
<accession>A0A5F8ALJ3</accession>
<dbReference type="Bgee" id="ENSMMUG00000055017">
    <property type="expression patterns" value="Expressed in testis and 8 other cell types or tissues"/>
</dbReference>
<evidence type="ECO:0000256" key="1">
    <source>
        <dbReference type="SAM" id="MobiDB-lite"/>
    </source>
</evidence>
<protein>
    <submittedName>
        <fullName evidence="2">Uncharacterized protein</fullName>
    </submittedName>
</protein>
<dbReference type="Ensembl" id="ENSMMUT00000087548.1">
    <property type="protein sequence ID" value="ENSMMUP00000078790.1"/>
    <property type="gene ID" value="ENSMMUG00000055017.1"/>
</dbReference>
<dbReference type="InParanoid" id="A0A5F8ALJ3"/>
<dbReference type="VEuPathDB" id="HostDB:ENSMMUG00000055017"/>
<reference evidence="2" key="1">
    <citation type="submission" date="2019-01" db="EMBL/GenBank/DDBJ databases">
        <authorList>
            <person name="Graves T."/>
            <person name="Eichler E.E."/>
            <person name="Wilson R.K."/>
        </authorList>
    </citation>
    <scope>NUCLEOTIDE SEQUENCE [LARGE SCALE GENOMIC DNA]</scope>
    <source>
        <strain evidence="2">17573</strain>
    </source>
</reference>
<organism evidence="2 3">
    <name type="scientific">Macaca mulatta</name>
    <name type="common">Rhesus macaque</name>
    <dbReference type="NCBI Taxonomy" id="9544"/>
    <lineage>
        <taxon>Eukaryota</taxon>
        <taxon>Metazoa</taxon>
        <taxon>Chordata</taxon>
        <taxon>Craniata</taxon>
        <taxon>Vertebrata</taxon>
        <taxon>Euteleostomi</taxon>
        <taxon>Mammalia</taxon>
        <taxon>Eutheria</taxon>
        <taxon>Euarchontoglires</taxon>
        <taxon>Primates</taxon>
        <taxon>Haplorrhini</taxon>
        <taxon>Catarrhini</taxon>
        <taxon>Cercopithecidae</taxon>
        <taxon>Cercopithecinae</taxon>
        <taxon>Macaca</taxon>
    </lineage>
</organism>
<proteinExistence type="predicted"/>
<evidence type="ECO:0000313" key="2">
    <source>
        <dbReference type="Ensembl" id="ENSMMUP00000078790.1"/>
    </source>
</evidence>
<keyword evidence="3" id="KW-1185">Reference proteome</keyword>
<dbReference type="AlphaFoldDB" id="A0A5F8ALJ3"/>
<evidence type="ECO:0000313" key="3">
    <source>
        <dbReference type="Proteomes" id="UP000006718"/>
    </source>
</evidence>
<feature type="region of interest" description="Disordered" evidence="1">
    <location>
        <begin position="1"/>
        <end position="148"/>
    </location>
</feature>
<reference evidence="2" key="2">
    <citation type="submission" date="2025-08" db="UniProtKB">
        <authorList>
            <consortium name="Ensembl"/>
        </authorList>
    </citation>
    <scope>IDENTIFICATION</scope>
    <source>
        <strain evidence="2">17573</strain>
    </source>
</reference>
<feature type="compositionally biased region" description="Low complexity" evidence="1">
    <location>
        <begin position="1"/>
        <end position="10"/>
    </location>
</feature>
<sequence>CKRVEPGAGSAPPPTPPRTDLVKGRWWGGRLRGGTTIPRRGTDVGDGGVVSPGGCLDFQQLHGPPLRWAPGSPRSWRGGRGQKLARKHWHRPGLGPGRVCSLGSVPHPPSPLAQKSTARGAAGAQRGTRREGRAAVPRHPLPACEPGL</sequence>
<dbReference type="Proteomes" id="UP000006718">
    <property type="component" value="Unassembled WGS sequence"/>
</dbReference>
<name>A0A5F8ALJ3_MACMU</name>